<keyword evidence="7" id="KW-0676">Redox-active center</keyword>
<dbReference type="STRING" id="947166.A0A1D1VC21"/>
<feature type="signal peptide" evidence="8">
    <location>
        <begin position="1"/>
        <end position="25"/>
    </location>
</feature>
<organism evidence="10 11">
    <name type="scientific">Ramazzottius varieornatus</name>
    <name type="common">Water bear</name>
    <name type="synonym">Tardigrade</name>
    <dbReference type="NCBI Taxonomy" id="947166"/>
    <lineage>
        <taxon>Eukaryota</taxon>
        <taxon>Metazoa</taxon>
        <taxon>Ecdysozoa</taxon>
        <taxon>Tardigrada</taxon>
        <taxon>Eutardigrada</taxon>
        <taxon>Parachela</taxon>
        <taxon>Hypsibioidea</taxon>
        <taxon>Ramazzottiidae</taxon>
        <taxon>Ramazzottius</taxon>
    </lineage>
</organism>
<evidence type="ECO:0000256" key="2">
    <source>
        <dbReference type="ARBA" id="ARBA00004319"/>
    </source>
</evidence>
<dbReference type="EC" id="5.3.4.1" evidence="4"/>
<name>A0A1D1VC21_RAMVA</name>
<dbReference type="GO" id="GO:0034976">
    <property type="term" value="P:response to endoplasmic reticulum stress"/>
    <property type="evidence" value="ECO:0007669"/>
    <property type="project" value="TreeGrafter"/>
</dbReference>
<evidence type="ECO:0000256" key="4">
    <source>
        <dbReference type="ARBA" id="ARBA00012723"/>
    </source>
</evidence>
<dbReference type="CDD" id="cd02961">
    <property type="entry name" value="PDI_a_family"/>
    <property type="match status" value="1"/>
</dbReference>
<keyword evidence="5" id="KW-0256">Endoplasmic reticulum</keyword>
<feature type="domain" description="Thioredoxin" evidence="9">
    <location>
        <begin position="534"/>
        <end position="625"/>
    </location>
</feature>
<proteinExistence type="inferred from homology"/>
<feature type="domain" description="Thioredoxin" evidence="9">
    <location>
        <begin position="59"/>
        <end position="159"/>
    </location>
</feature>
<sequence length="651" mass="75598">MITRKTILGWFGLSFLVSLLPFAYCQSLHHHPDHLHNPVHAEIITKHFGDTDVDFEHNVIILTKDNFYHLVGAHEILLALFHVPWDPKYNEVLLEYEKAATILQKDHPSICLGRMDVSEHPEIAKKLDVRGEEPQFMFFYKNRAYAFEHSSKAEALVKELIRRQEAAWYPPQNLPEHLIELPKEDIEKRVSAKDFAVVLYYSFTRTSSYRILMELENAVATLNISDTFFKVNVEPHKDLRNALGIPPVIKVYRKGKSYDYKGPKTTKGMVNYFRKEMSPPFHRLLSSKEVEDFLKSHQDRPTVMGYFENEKLPQFLLFTEAANRLRGELYFIMVKQFTPTTTWTEHLDAEKWRIGVILPEKDSDPDIVGKDVTRLINDLHSIEDLLKFIELKATPVVGYRTKRNKDTLYKRRPLLVGYMDIDWSSKGEKDTRFKRHRIAQAAVQYPVVQITFAISHAPDFKDEMQRFGLEDVNADNEIRLGIFGSDNEMYSLRSNERITTSLVQQFVQDYLDGKLTPYYRSEEPLPDTEQNDAVKILAAVDFKPKVLESEKDVFVSFCHPLCKVCETVEKNMLKIAEPKDYTSVEFLAMDTSLNDPPGTYPVPTYPTLYLATPKNKTVPLKYTGKDFSLKEMRKFLDRHVSVPRTRAKTEL</sequence>
<dbReference type="PANTHER" id="PTHR18929:SF132">
    <property type="entry name" value="PROTEIN DISULFIDE-ISOMERASE A3"/>
    <property type="match status" value="1"/>
</dbReference>
<keyword evidence="11" id="KW-1185">Reference proteome</keyword>
<dbReference type="InterPro" id="IPR036249">
    <property type="entry name" value="Thioredoxin-like_sf"/>
</dbReference>
<evidence type="ECO:0000313" key="11">
    <source>
        <dbReference type="Proteomes" id="UP000186922"/>
    </source>
</evidence>
<keyword evidence="6" id="KW-0413">Isomerase</keyword>
<dbReference type="Proteomes" id="UP000186922">
    <property type="component" value="Unassembled WGS sequence"/>
</dbReference>
<dbReference type="GO" id="GO:0006457">
    <property type="term" value="P:protein folding"/>
    <property type="evidence" value="ECO:0007669"/>
    <property type="project" value="TreeGrafter"/>
</dbReference>
<dbReference type="AlphaFoldDB" id="A0A1D1VC21"/>
<dbReference type="InterPro" id="IPR013766">
    <property type="entry name" value="Thioredoxin_domain"/>
</dbReference>
<gene>
    <name evidence="10" type="primary">RvY_10222-1</name>
    <name evidence="10" type="synonym">RvY_10222.1</name>
    <name evidence="10" type="ORF">RvY_10222</name>
</gene>
<comment type="subcellular location">
    <subcellularLocation>
        <location evidence="2">Endoplasmic reticulum lumen</location>
    </subcellularLocation>
</comment>
<evidence type="ECO:0000256" key="1">
    <source>
        <dbReference type="ARBA" id="ARBA00001182"/>
    </source>
</evidence>
<evidence type="ECO:0000256" key="6">
    <source>
        <dbReference type="ARBA" id="ARBA00023235"/>
    </source>
</evidence>
<dbReference type="GO" id="GO:0005783">
    <property type="term" value="C:endoplasmic reticulum"/>
    <property type="evidence" value="ECO:0007669"/>
    <property type="project" value="TreeGrafter"/>
</dbReference>
<evidence type="ECO:0000256" key="8">
    <source>
        <dbReference type="SAM" id="SignalP"/>
    </source>
</evidence>
<dbReference type="Gene3D" id="3.40.30.10">
    <property type="entry name" value="Glutaredoxin"/>
    <property type="match status" value="5"/>
</dbReference>
<evidence type="ECO:0000256" key="7">
    <source>
        <dbReference type="ARBA" id="ARBA00023284"/>
    </source>
</evidence>
<reference evidence="10 11" key="1">
    <citation type="journal article" date="2016" name="Nat. Commun.">
        <title>Extremotolerant tardigrade genome and improved radiotolerance of human cultured cells by tardigrade-unique protein.</title>
        <authorList>
            <person name="Hashimoto T."/>
            <person name="Horikawa D.D."/>
            <person name="Saito Y."/>
            <person name="Kuwahara H."/>
            <person name="Kozuka-Hata H."/>
            <person name="Shin-I T."/>
            <person name="Minakuchi Y."/>
            <person name="Ohishi K."/>
            <person name="Motoyama A."/>
            <person name="Aizu T."/>
            <person name="Enomoto A."/>
            <person name="Kondo K."/>
            <person name="Tanaka S."/>
            <person name="Hara Y."/>
            <person name="Koshikawa S."/>
            <person name="Sagara H."/>
            <person name="Miura T."/>
            <person name="Yokobori S."/>
            <person name="Miyagawa K."/>
            <person name="Suzuki Y."/>
            <person name="Kubo T."/>
            <person name="Oyama M."/>
            <person name="Kohara Y."/>
            <person name="Fujiyama A."/>
            <person name="Arakawa K."/>
            <person name="Katayama T."/>
            <person name="Toyoda A."/>
            <person name="Kunieda T."/>
        </authorList>
    </citation>
    <scope>NUCLEOTIDE SEQUENCE [LARGE SCALE GENOMIC DNA]</scope>
    <source>
        <strain evidence="10 11">YOKOZUNA-1</strain>
    </source>
</reference>
<dbReference type="GO" id="GO:0003756">
    <property type="term" value="F:protein disulfide isomerase activity"/>
    <property type="evidence" value="ECO:0007669"/>
    <property type="project" value="TreeGrafter"/>
</dbReference>
<evidence type="ECO:0000256" key="5">
    <source>
        <dbReference type="ARBA" id="ARBA00022824"/>
    </source>
</evidence>
<evidence type="ECO:0000256" key="3">
    <source>
        <dbReference type="ARBA" id="ARBA00006347"/>
    </source>
</evidence>
<comment type="caution">
    <text evidence="10">The sequence shown here is derived from an EMBL/GenBank/DDBJ whole genome shotgun (WGS) entry which is preliminary data.</text>
</comment>
<dbReference type="PANTHER" id="PTHR18929">
    <property type="entry name" value="PROTEIN DISULFIDE ISOMERASE"/>
    <property type="match status" value="1"/>
</dbReference>
<protein>
    <recommendedName>
        <fullName evidence="4">protein disulfide-isomerase</fullName>
        <ecNumber evidence="4">5.3.4.1</ecNumber>
    </recommendedName>
</protein>
<accession>A0A1D1VC21</accession>
<comment type="similarity">
    <text evidence="3">Belongs to the protein disulfide isomerase family.</text>
</comment>
<comment type="catalytic activity">
    <reaction evidence="1">
        <text>Catalyzes the rearrangement of -S-S- bonds in proteins.</text>
        <dbReference type="EC" id="5.3.4.1"/>
    </reaction>
</comment>
<evidence type="ECO:0000259" key="9">
    <source>
        <dbReference type="Pfam" id="PF00085"/>
    </source>
</evidence>
<dbReference type="SUPFAM" id="SSF52833">
    <property type="entry name" value="Thioredoxin-like"/>
    <property type="match status" value="5"/>
</dbReference>
<dbReference type="Pfam" id="PF00085">
    <property type="entry name" value="Thioredoxin"/>
    <property type="match status" value="2"/>
</dbReference>
<evidence type="ECO:0000313" key="10">
    <source>
        <dbReference type="EMBL" id="GAU99186.1"/>
    </source>
</evidence>
<dbReference type="EMBL" id="BDGG01000005">
    <property type="protein sequence ID" value="GAU99186.1"/>
    <property type="molecule type" value="Genomic_DNA"/>
</dbReference>
<keyword evidence="8" id="KW-0732">Signal</keyword>
<dbReference type="OrthoDB" id="427280at2759"/>
<feature type="chain" id="PRO_5008898255" description="protein disulfide-isomerase" evidence="8">
    <location>
        <begin position="26"/>
        <end position="651"/>
    </location>
</feature>